<name>A0A1V9FH93_9BACT</name>
<organism evidence="2 3">
    <name type="scientific">Niastella vici</name>
    <dbReference type="NCBI Taxonomy" id="1703345"/>
    <lineage>
        <taxon>Bacteria</taxon>
        <taxon>Pseudomonadati</taxon>
        <taxon>Bacteroidota</taxon>
        <taxon>Chitinophagia</taxon>
        <taxon>Chitinophagales</taxon>
        <taxon>Chitinophagaceae</taxon>
        <taxon>Niastella</taxon>
    </lineage>
</organism>
<keyword evidence="3" id="KW-1185">Reference proteome</keyword>
<gene>
    <name evidence="2" type="ORF">A3860_08815</name>
</gene>
<reference evidence="2 3" key="1">
    <citation type="submission" date="2016-03" db="EMBL/GenBank/DDBJ databases">
        <title>Niastella vici sp. nov., isolated from farmland soil.</title>
        <authorList>
            <person name="Chen L."/>
            <person name="Wang D."/>
            <person name="Yang S."/>
            <person name="Wang G."/>
        </authorList>
    </citation>
    <scope>NUCLEOTIDE SEQUENCE [LARGE SCALE GENOMIC DNA]</scope>
    <source>
        <strain evidence="2 3">DJ57</strain>
    </source>
</reference>
<dbReference type="EMBL" id="LVYD01000113">
    <property type="protein sequence ID" value="OQP57722.1"/>
    <property type="molecule type" value="Genomic_DNA"/>
</dbReference>
<dbReference type="InterPro" id="IPR025975">
    <property type="entry name" value="Polysacc_lyase"/>
</dbReference>
<evidence type="ECO:0000256" key="1">
    <source>
        <dbReference type="SAM" id="MobiDB-lite"/>
    </source>
</evidence>
<dbReference type="STRING" id="1703345.A3860_08815"/>
<accession>A0A1V9FH93</accession>
<feature type="region of interest" description="Disordered" evidence="1">
    <location>
        <begin position="267"/>
        <end position="312"/>
    </location>
</feature>
<dbReference type="Proteomes" id="UP000192796">
    <property type="component" value="Unassembled WGS sequence"/>
</dbReference>
<proteinExistence type="predicted"/>
<dbReference type="AlphaFoldDB" id="A0A1V9FH93"/>
<dbReference type="Gene3D" id="2.60.120.200">
    <property type="match status" value="1"/>
</dbReference>
<evidence type="ECO:0000313" key="2">
    <source>
        <dbReference type="EMBL" id="OQP57722.1"/>
    </source>
</evidence>
<evidence type="ECO:0000313" key="3">
    <source>
        <dbReference type="Proteomes" id="UP000192796"/>
    </source>
</evidence>
<evidence type="ECO:0008006" key="4">
    <source>
        <dbReference type="Google" id="ProtNLM"/>
    </source>
</evidence>
<feature type="compositionally biased region" description="Low complexity" evidence="1">
    <location>
        <begin position="278"/>
        <end position="310"/>
    </location>
</feature>
<protein>
    <recommendedName>
        <fullName evidence="4">Polysaccharide lyase-like protein</fullName>
    </recommendedName>
</protein>
<dbReference type="Pfam" id="PF14099">
    <property type="entry name" value="Polysacc_lyase"/>
    <property type="match status" value="1"/>
</dbReference>
<sequence length="432" mass="46800">MQTGNFFRKHQRVLTVSLLLASIYSCKKGVMEPSLENTTDSTLNTTVSARSIGNLIYHETADGSSLSTYPSKQAAASYSITQSTTQFFNGTKAVRFELHDTDPEVSNGTRAELSFPKTTNLHRWYSYAMYIPSDQFKYDTDDDVITQFHQGGGVTPALCLRVKQDHLYVRILGVWNDLGTLGKDKWHSYVLHVNHSSNSDGLTEIWIDGAKVFSKTGANAYPVGTTYSMPWLKMGIYKSNWNGSGTTLTNVRVLYFDDIRIGDENATYNDMVPQGSGSTSTTTTTPTDTTSTTNTTTTTPPTTTTTTPTSGQSVTNLKLVNAATEQDVISITDGQTISLSALGVTKCNIRAYTNTSVVGSVKFELSGTQSKTSTDNAAPFALMGDNGAGNFYYGNWNPPALGTYTLKATPYTLDNASGSAGTSKTITFTIAK</sequence>
<comment type="caution">
    <text evidence="2">The sequence shown here is derived from an EMBL/GenBank/DDBJ whole genome shotgun (WGS) entry which is preliminary data.</text>
</comment>